<comment type="caution">
    <text evidence="2">The sequence shown here is derived from an EMBL/GenBank/DDBJ whole genome shotgun (WGS) entry which is preliminary data.</text>
</comment>
<feature type="chain" id="PRO_5015304158" evidence="1">
    <location>
        <begin position="22"/>
        <end position="213"/>
    </location>
</feature>
<dbReference type="EMBL" id="BEYU01000456">
    <property type="protein sequence ID" value="GBG35219.1"/>
    <property type="molecule type" value="Genomic_DNA"/>
</dbReference>
<evidence type="ECO:0000313" key="2">
    <source>
        <dbReference type="EMBL" id="GBG35219.1"/>
    </source>
</evidence>
<evidence type="ECO:0000256" key="1">
    <source>
        <dbReference type="SAM" id="SignalP"/>
    </source>
</evidence>
<organism evidence="2 3">
    <name type="scientific">Hondaea fermentalgiana</name>
    <dbReference type="NCBI Taxonomy" id="2315210"/>
    <lineage>
        <taxon>Eukaryota</taxon>
        <taxon>Sar</taxon>
        <taxon>Stramenopiles</taxon>
        <taxon>Bigyra</taxon>
        <taxon>Labyrinthulomycetes</taxon>
        <taxon>Thraustochytrida</taxon>
        <taxon>Thraustochytriidae</taxon>
        <taxon>Hondaea</taxon>
    </lineage>
</organism>
<accession>A0A2R5GY20</accession>
<feature type="non-terminal residue" evidence="2">
    <location>
        <position position="213"/>
    </location>
</feature>
<name>A0A2R5GY20_9STRA</name>
<feature type="signal peptide" evidence="1">
    <location>
        <begin position="1"/>
        <end position="21"/>
    </location>
</feature>
<dbReference type="InParanoid" id="A0A2R5GY20"/>
<dbReference type="AlphaFoldDB" id="A0A2R5GY20"/>
<dbReference type="Proteomes" id="UP000241890">
    <property type="component" value="Unassembled WGS sequence"/>
</dbReference>
<sequence>MGNVKSLVALFIEGLVCGAHAEVEVNEAGQAEAEQQAVAMDQAEAETDLKVPEVLNDLYVLVVHDPADETGAEQLVEAIQPRLSVPVRTSSLVAEAEQKAKDAEVALLLVSKNLEDNWELIEAVAKVLPNSLVPILIDEVMANTKDWMGVLTWYFSGDLFINFCKPTEDAADDVMREALAAKGRAVGAPGRRSFHAFLSHEWGKDKWVHKMAI</sequence>
<evidence type="ECO:0000313" key="3">
    <source>
        <dbReference type="Proteomes" id="UP000241890"/>
    </source>
</evidence>
<proteinExistence type="predicted"/>
<reference evidence="2 3" key="1">
    <citation type="submission" date="2017-12" db="EMBL/GenBank/DDBJ databases">
        <title>Sequencing, de novo assembly and annotation of complete genome of a new Thraustochytrid species, strain FCC1311.</title>
        <authorList>
            <person name="Sedici K."/>
            <person name="Godart F."/>
            <person name="Aiese Cigliano R."/>
            <person name="Sanseverino W."/>
            <person name="Barakat M."/>
            <person name="Ortet P."/>
            <person name="Marechal E."/>
            <person name="Cagnac O."/>
            <person name="Amato A."/>
        </authorList>
    </citation>
    <scope>NUCLEOTIDE SEQUENCE [LARGE SCALE GENOMIC DNA]</scope>
</reference>
<keyword evidence="1" id="KW-0732">Signal</keyword>
<keyword evidence="3" id="KW-1185">Reference proteome</keyword>
<gene>
    <name evidence="2" type="ORF">FCC1311_114422</name>
</gene>
<protein>
    <submittedName>
        <fullName evidence="2">Uncharacterized protein</fullName>
    </submittedName>
</protein>